<proteinExistence type="predicted"/>
<keyword evidence="1" id="KW-0812">Transmembrane</keyword>
<evidence type="ECO:0008006" key="5">
    <source>
        <dbReference type="Google" id="ProtNLM"/>
    </source>
</evidence>
<keyword evidence="1" id="KW-0472">Membrane</keyword>
<evidence type="ECO:0000313" key="3">
    <source>
        <dbReference type="EMBL" id="KAB5588334.1"/>
    </source>
</evidence>
<organism evidence="3 4">
    <name type="scientific">Ceratobasidium theobromae</name>
    <dbReference type="NCBI Taxonomy" id="1582974"/>
    <lineage>
        <taxon>Eukaryota</taxon>
        <taxon>Fungi</taxon>
        <taxon>Dikarya</taxon>
        <taxon>Basidiomycota</taxon>
        <taxon>Agaricomycotina</taxon>
        <taxon>Agaricomycetes</taxon>
        <taxon>Cantharellales</taxon>
        <taxon>Ceratobasidiaceae</taxon>
        <taxon>Ceratobasidium</taxon>
    </lineage>
</organism>
<dbReference type="EMBL" id="SSOP01000484">
    <property type="protein sequence ID" value="KAB5588334.1"/>
    <property type="molecule type" value="Genomic_DNA"/>
</dbReference>
<keyword evidence="4" id="KW-1185">Reference proteome</keyword>
<dbReference type="OrthoDB" id="3229612at2759"/>
<sequence length="194" mass="19585">MSSFTRLAGVAVLLLSLGFLVSALPAPKTDDIHIAITGGGDPVTAALVNLVVNLDVEAKIRALVACDTIAQLQVAVQALVVVLTTCANDLLNVGANVSVGVEAQANIVACVAAIITLLVRVCAQVSVKFGLSVVVALFAQIDVVLRLCLVNLNVCIGGIVALIANAIASATVGLLAQVQLKLCLTVLGLVGASL</sequence>
<comment type="caution">
    <text evidence="3">The sequence shown here is derived from an EMBL/GenBank/DDBJ whole genome shotgun (WGS) entry which is preliminary data.</text>
</comment>
<dbReference type="Proteomes" id="UP000383932">
    <property type="component" value="Unassembled WGS sequence"/>
</dbReference>
<gene>
    <name evidence="3" type="ORF">CTheo_8220</name>
</gene>
<evidence type="ECO:0000256" key="2">
    <source>
        <dbReference type="SAM" id="SignalP"/>
    </source>
</evidence>
<name>A0A5N5Q9J5_9AGAM</name>
<protein>
    <recommendedName>
        <fullName evidence="5">Transmembrane protein</fullName>
    </recommendedName>
</protein>
<evidence type="ECO:0000313" key="4">
    <source>
        <dbReference type="Proteomes" id="UP000383932"/>
    </source>
</evidence>
<keyword evidence="1" id="KW-1133">Transmembrane helix</keyword>
<keyword evidence="2" id="KW-0732">Signal</keyword>
<feature type="signal peptide" evidence="2">
    <location>
        <begin position="1"/>
        <end position="23"/>
    </location>
</feature>
<feature type="transmembrane region" description="Helical" evidence="1">
    <location>
        <begin position="33"/>
        <end position="52"/>
    </location>
</feature>
<evidence type="ECO:0000256" key="1">
    <source>
        <dbReference type="SAM" id="Phobius"/>
    </source>
</evidence>
<feature type="chain" id="PRO_5024284963" description="Transmembrane protein" evidence="2">
    <location>
        <begin position="24"/>
        <end position="194"/>
    </location>
</feature>
<feature type="transmembrane region" description="Helical" evidence="1">
    <location>
        <begin position="143"/>
        <end position="168"/>
    </location>
</feature>
<reference evidence="3 4" key="1">
    <citation type="journal article" date="2019" name="Fungal Biol. Biotechnol.">
        <title>Draft genome sequence of fastidious pathogen Ceratobasidium theobromae, which causes vascular-streak dieback in Theobroma cacao.</title>
        <authorList>
            <person name="Ali S.S."/>
            <person name="Asman A."/>
            <person name="Shao J."/>
            <person name="Firmansyah A.P."/>
            <person name="Susilo A.W."/>
            <person name="Rosmana A."/>
            <person name="McMahon P."/>
            <person name="Junaid M."/>
            <person name="Guest D."/>
            <person name="Kheng T.Y."/>
            <person name="Meinhardt L.W."/>
            <person name="Bailey B.A."/>
        </authorList>
    </citation>
    <scope>NUCLEOTIDE SEQUENCE [LARGE SCALE GENOMIC DNA]</scope>
    <source>
        <strain evidence="3 4">CT2</strain>
    </source>
</reference>
<accession>A0A5N5Q9J5</accession>
<dbReference type="AlphaFoldDB" id="A0A5N5Q9J5"/>